<reference evidence="1 2" key="1">
    <citation type="journal article" date="2011" name="Stand. Genomic Sci.">
        <title>Non-contiguous finished genome sequence and contextual data of the filamentous soil bacterium Ktedonobacter racemifer type strain (SOSP1-21).</title>
        <authorList>
            <person name="Chang Y.J."/>
            <person name="Land M."/>
            <person name="Hauser L."/>
            <person name="Chertkov O."/>
            <person name="Del Rio T.G."/>
            <person name="Nolan M."/>
            <person name="Copeland A."/>
            <person name="Tice H."/>
            <person name="Cheng J.F."/>
            <person name="Lucas S."/>
            <person name="Han C."/>
            <person name="Goodwin L."/>
            <person name="Pitluck S."/>
            <person name="Ivanova N."/>
            <person name="Ovchinikova G."/>
            <person name="Pati A."/>
            <person name="Chen A."/>
            <person name="Palaniappan K."/>
            <person name="Mavromatis K."/>
            <person name="Liolios K."/>
            <person name="Brettin T."/>
            <person name="Fiebig A."/>
            <person name="Rohde M."/>
            <person name="Abt B."/>
            <person name="Goker M."/>
            <person name="Detter J.C."/>
            <person name="Woyke T."/>
            <person name="Bristow J."/>
            <person name="Eisen J.A."/>
            <person name="Markowitz V."/>
            <person name="Hugenholtz P."/>
            <person name="Kyrpides N.C."/>
            <person name="Klenk H.P."/>
            <person name="Lapidus A."/>
        </authorList>
    </citation>
    <scope>NUCLEOTIDE SEQUENCE [LARGE SCALE GENOMIC DNA]</scope>
    <source>
        <strain evidence="2">DSM 44963</strain>
    </source>
</reference>
<name>D6TMM7_KTERA</name>
<proteinExistence type="predicted"/>
<accession>D6TMM7</accession>
<dbReference type="STRING" id="485913.Krac_8348"/>
<evidence type="ECO:0000313" key="1">
    <source>
        <dbReference type="EMBL" id="EFH87027.1"/>
    </source>
</evidence>
<dbReference type="AlphaFoldDB" id="D6TMM7"/>
<gene>
    <name evidence="1" type="ORF">Krac_8348</name>
</gene>
<evidence type="ECO:0000313" key="2">
    <source>
        <dbReference type="Proteomes" id="UP000004508"/>
    </source>
</evidence>
<keyword evidence="2" id="KW-1185">Reference proteome</keyword>
<dbReference type="EMBL" id="ADVG01000002">
    <property type="protein sequence ID" value="EFH87027.1"/>
    <property type="molecule type" value="Genomic_DNA"/>
</dbReference>
<comment type="caution">
    <text evidence="1">The sequence shown here is derived from an EMBL/GenBank/DDBJ whole genome shotgun (WGS) entry which is preliminary data.</text>
</comment>
<dbReference type="InParanoid" id="D6TMM7"/>
<dbReference type="Proteomes" id="UP000004508">
    <property type="component" value="Unassembled WGS sequence"/>
</dbReference>
<sequence>MKEIVFRTSWVFVLHVCGTSTQLVSAIVLLVQTPTACYNGDQYCERLKL</sequence>
<dbReference type="RefSeq" id="WP_007911821.1">
    <property type="nucleotide sequence ID" value="NZ_ADVG01000002.1"/>
</dbReference>
<protein>
    <submittedName>
        <fullName evidence="1">Uncharacterized protein</fullName>
    </submittedName>
</protein>
<organism evidence="1 2">
    <name type="scientific">Ktedonobacter racemifer DSM 44963</name>
    <dbReference type="NCBI Taxonomy" id="485913"/>
    <lineage>
        <taxon>Bacteria</taxon>
        <taxon>Bacillati</taxon>
        <taxon>Chloroflexota</taxon>
        <taxon>Ktedonobacteria</taxon>
        <taxon>Ktedonobacterales</taxon>
        <taxon>Ktedonobacteraceae</taxon>
        <taxon>Ktedonobacter</taxon>
    </lineage>
</organism>